<feature type="region of interest" description="Disordered" evidence="1">
    <location>
        <begin position="381"/>
        <end position="409"/>
    </location>
</feature>
<accession>A0ABS5U2K9</accession>
<evidence type="ECO:0000256" key="1">
    <source>
        <dbReference type="SAM" id="MobiDB-lite"/>
    </source>
</evidence>
<evidence type="ECO:0000313" key="4">
    <source>
        <dbReference type="Proteomes" id="UP000722125"/>
    </source>
</evidence>
<protein>
    <submittedName>
        <fullName evidence="3">Dynamin family protein</fullName>
    </submittedName>
</protein>
<sequence length="589" mass="60437">MSAQGTDSARQVPHVARDVASAASSGSTGGGSPVHAGRHTADDPRSILARPLAAGSLLDAVRDLRRDVDDTAFPLDLPGVERARASRARLVDQLTEHLVPRLTELSAPAVVVVAGSTGAGKSTLVNSIVGREVTTAGVLRPTTREPVLVHHPGDADLLAAHPLVGSARAVADEAVPRGVALLDAPDLDSLLEANRASAHRLLEAADLWLFVTTAARYGDALPWRVLEDAVARGASIAMVLNRVPPASLPAVRGDLLERLREHGLAGSPLFVVPDRGPHSGPLDAATVAPVTRWLLMLAGPDRARTVIGRTLRGSLAALRVWVDELAEAVQEQADAAQSVGTLLDEALAEPVRAAVAAVERGDVADGAVGVRWAELTSPAGPLGGVVDRTGAPTGKVKGSPRGRAEREAGVQPLRDEVTRAATTVLSAAADDAEEALRAALESGSAGAHAVLARWTVQPPGPDPAAEQHARAWAGQGVRAVTAALQAPLADKAAARRRDKAVRVLGEQTLATIGLTAAAGVAGAGDLLVALVGPAGRTAVDDLRADLAAHAATRVEQVRAEAAQPLADPDLAADAAARLRVRLAVIKGLT</sequence>
<dbReference type="EMBL" id="JAHBOH010000002">
    <property type="protein sequence ID" value="MBT0995627.1"/>
    <property type="molecule type" value="Genomic_DNA"/>
</dbReference>
<gene>
    <name evidence="3" type="ORF">KIN34_15205</name>
</gene>
<feature type="region of interest" description="Disordered" evidence="1">
    <location>
        <begin position="1"/>
        <end position="41"/>
    </location>
</feature>
<evidence type="ECO:0000259" key="2">
    <source>
        <dbReference type="Pfam" id="PF01926"/>
    </source>
</evidence>
<dbReference type="InterPro" id="IPR027417">
    <property type="entry name" value="P-loop_NTPase"/>
</dbReference>
<dbReference type="Pfam" id="PF01926">
    <property type="entry name" value="MMR_HSR1"/>
    <property type="match status" value="1"/>
</dbReference>
<name>A0ABS5U2K9_9CELL</name>
<dbReference type="Gene3D" id="3.40.50.300">
    <property type="entry name" value="P-loop containing nucleotide triphosphate hydrolases"/>
    <property type="match status" value="1"/>
</dbReference>
<dbReference type="PANTHER" id="PTHR42698:SF1">
    <property type="entry name" value="GTPASE ERA, MITOCHONDRIAL"/>
    <property type="match status" value="1"/>
</dbReference>
<dbReference type="Proteomes" id="UP000722125">
    <property type="component" value="Unassembled WGS sequence"/>
</dbReference>
<evidence type="ECO:0000313" key="3">
    <source>
        <dbReference type="EMBL" id="MBT0995627.1"/>
    </source>
</evidence>
<feature type="domain" description="G" evidence="2">
    <location>
        <begin position="111"/>
        <end position="214"/>
    </location>
</feature>
<dbReference type="InterPro" id="IPR005662">
    <property type="entry name" value="GTPase_Era-like"/>
</dbReference>
<dbReference type="PANTHER" id="PTHR42698">
    <property type="entry name" value="GTPASE ERA"/>
    <property type="match status" value="1"/>
</dbReference>
<dbReference type="SUPFAM" id="SSF52540">
    <property type="entry name" value="P-loop containing nucleoside triphosphate hydrolases"/>
    <property type="match status" value="1"/>
</dbReference>
<organism evidence="3 4">
    <name type="scientific">Cellulomonas fulva</name>
    <dbReference type="NCBI Taxonomy" id="2835530"/>
    <lineage>
        <taxon>Bacteria</taxon>
        <taxon>Bacillati</taxon>
        <taxon>Actinomycetota</taxon>
        <taxon>Actinomycetes</taxon>
        <taxon>Micrococcales</taxon>
        <taxon>Cellulomonadaceae</taxon>
        <taxon>Cellulomonas</taxon>
    </lineage>
</organism>
<keyword evidence="4" id="KW-1185">Reference proteome</keyword>
<dbReference type="InterPro" id="IPR006073">
    <property type="entry name" value="GTP-bd"/>
</dbReference>
<dbReference type="RefSeq" id="WP_214352724.1">
    <property type="nucleotide sequence ID" value="NZ_JAHBOH010000002.1"/>
</dbReference>
<reference evidence="3 4" key="1">
    <citation type="submission" date="2021-05" db="EMBL/GenBank/DDBJ databases">
        <title>Description of Cellulomonas sp. DKR-3 sp. nov.</title>
        <authorList>
            <person name="Dahal R.H."/>
            <person name="Chaudhary D.K."/>
        </authorList>
    </citation>
    <scope>NUCLEOTIDE SEQUENCE [LARGE SCALE GENOMIC DNA]</scope>
    <source>
        <strain evidence="3 4">DKR-3</strain>
    </source>
</reference>
<proteinExistence type="predicted"/>
<comment type="caution">
    <text evidence="3">The sequence shown here is derived from an EMBL/GenBank/DDBJ whole genome shotgun (WGS) entry which is preliminary data.</text>
</comment>